<dbReference type="AlphaFoldDB" id="A0A4Q7DG91"/>
<evidence type="ECO:0000256" key="8">
    <source>
        <dbReference type="SAM" id="SignalP"/>
    </source>
</evidence>
<comment type="caution">
    <text evidence="9">The sequence shown here is derived from an EMBL/GenBank/DDBJ whole genome shotgun (WGS) entry which is preliminary data.</text>
</comment>
<evidence type="ECO:0000256" key="2">
    <source>
        <dbReference type="ARBA" id="ARBA00004442"/>
    </source>
</evidence>
<sequence length="610" mass="62219">MRSCVFLLGVSLSAMSCAYGNVVGLQTTAGGTTYGPYPSINEALTTGVAAHSTTTPVLTLSGDDTETIGTTVPSTITSLSIIGSSGAIRTIIPAASLTSSLFTNPNDNPLTLNLSNLTFSGFRNDSVGGGVLYASGNGTITLNVSGPVTFTRNSAIGSGGAIFGKMEAISGPVAFTGNSSSASGGAIFNNNNNSTMTISGLATFTGNSSSVYGGGIYAGSNVTLTDTHFANNTAKTSGGAVYMEGASKTLTYNVTTSVTLGPTSPATSAAGDNDIAGVSDAMFTKSGTGTLTLNTNNLNWVGNTTVNAGRFIIGDSNHPHAQWGSSTTTETPYINSNSGTLGGYGTIYATTINLSGGTWLIGINPAGTTPPCGILTLRGGGAYLTLPANIEIDGLVGSGFPPYGYTVATGYGNSLSGSLDTLNAKLAKYNVTLTESSNPPFSLTLKELPPGVYLGSPLAQNVLVTFEVPGFYNGRAITTYGEGLVVWYGLEGPAASGEAGNFFSSGTPTSVVLNNRKQQVLSRNDANDGTINAVSNESVTPWSWTGSVALPISGLPCAWQLWTHTYGNTPAYPTNAAQRGNNWVAQGQLNLSGYVGAFLNVTHQITPGEK</sequence>
<evidence type="ECO:0000256" key="1">
    <source>
        <dbReference type="ARBA" id="ARBA00004196"/>
    </source>
</evidence>
<dbReference type="Pfam" id="PF02415">
    <property type="entry name" value="Chlam_PMP"/>
    <property type="match status" value="4"/>
</dbReference>
<evidence type="ECO:0000256" key="7">
    <source>
        <dbReference type="ARBA" id="ARBA00023237"/>
    </source>
</evidence>
<evidence type="ECO:0000313" key="10">
    <source>
        <dbReference type="Proteomes" id="UP000293550"/>
    </source>
</evidence>
<evidence type="ECO:0000256" key="5">
    <source>
        <dbReference type="ARBA" id="ARBA00022729"/>
    </source>
</evidence>
<name>A0A4Q7DG91_9PROT</name>
<accession>A0A4Q7DG91</accession>
<keyword evidence="5 8" id="KW-0732">Signal</keyword>
<evidence type="ECO:0000256" key="4">
    <source>
        <dbReference type="ARBA" id="ARBA00022525"/>
    </source>
</evidence>
<gene>
    <name evidence="9" type="ORF">EQU50_06110</name>
</gene>
<proteinExistence type="predicted"/>
<reference evidence="9 10" key="1">
    <citation type="submission" date="2018-10" db="EMBL/GenBank/DDBJ databases">
        <title>An updated phylogeny of the Alphaproteobacteria reveals that the parasitic Rickettsiales and Holosporales have independent origins.</title>
        <authorList>
            <person name="Munoz-Gomez S.A."/>
            <person name="Hess S."/>
            <person name="Burger G."/>
            <person name="Lang B.F."/>
            <person name="Susko E."/>
            <person name="Slamovits C.H."/>
            <person name="Roger A.J."/>
        </authorList>
    </citation>
    <scope>NUCLEOTIDE SEQUENCE [LARGE SCALE GENOMIC DNA]</scope>
    <source>
        <strain evidence="9">HOLO01</strain>
    </source>
</reference>
<comment type="subcellular location">
    <subcellularLocation>
        <location evidence="1">Cell envelope</location>
    </subcellularLocation>
    <subcellularLocation>
        <location evidence="2">Cell outer membrane</location>
    </subcellularLocation>
    <subcellularLocation>
        <location evidence="3">Secreted</location>
    </subcellularLocation>
</comment>
<evidence type="ECO:0008006" key="11">
    <source>
        <dbReference type="Google" id="ProtNLM"/>
    </source>
</evidence>
<dbReference type="InterPro" id="IPR003368">
    <property type="entry name" value="POMP_repeat"/>
</dbReference>
<protein>
    <recommendedName>
        <fullName evidence="11">Right-handed parallel beta-helix repeat-containing protein</fullName>
    </recommendedName>
</protein>
<organism evidence="9 10">
    <name type="scientific">Candidatus Finniella inopinata</name>
    <dbReference type="NCBI Taxonomy" id="1696036"/>
    <lineage>
        <taxon>Bacteria</taxon>
        <taxon>Pseudomonadati</taxon>
        <taxon>Pseudomonadota</taxon>
        <taxon>Alphaproteobacteria</taxon>
        <taxon>Holosporales</taxon>
        <taxon>Candidatus Paracaedibacteraceae</taxon>
        <taxon>Candidatus Finniella</taxon>
    </lineage>
</organism>
<keyword evidence="7" id="KW-0998">Cell outer membrane</keyword>
<dbReference type="PROSITE" id="PS51257">
    <property type="entry name" value="PROKAR_LIPOPROTEIN"/>
    <property type="match status" value="1"/>
</dbReference>
<evidence type="ECO:0000256" key="3">
    <source>
        <dbReference type="ARBA" id="ARBA00004613"/>
    </source>
</evidence>
<feature type="chain" id="PRO_5020579083" description="Right-handed parallel beta-helix repeat-containing protein" evidence="8">
    <location>
        <begin position="19"/>
        <end position="610"/>
    </location>
</feature>
<evidence type="ECO:0000313" key="9">
    <source>
        <dbReference type="EMBL" id="RZI45672.1"/>
    </source>
</evidence>
<dbReference type="OrthoDB" id="6053567at2"/>
<dbReference type="GO" id="GO:0009279">
    <property type="term" value="C:cell outer membrane"/>
    <property type="evidence" value="ECO:0007669"/>
    <property type="project" value="UniProtKB-SubCell"/>
</dbReference>
<keyword evidence="4" id="KW-0964">Secreted</keyword>
<feature type="signal peptide" evidence="8">
    <location>
        <begin position="1"/>
        <end position="18"/>
    </location>
</feature>
<dbReference type="EMBL" id="SCFB01000007">
    <property type="protein sequence ID" value="RZI45672.1"/>
    <property type="molecule type" value="Genomic_DNA"/>
</dbReference>
<keyword evidence="6" id="KW-0472">Membrane</keyword>
<dbReference type="RefSeq" id="WP_130154253.1">
    <property type="nucleotide sequence ID" value="NZ_SCFB01000007.1"/>
</dbReference>
<dbReference type="GO" id="GO:0005576">
    <property type="term" value="C:extracellular region"/>
    <property type="evidence" value="ECO:0007669"/>
    <property type="project" value="UniProtKB-SubCell"/>
</dbReference>
<evidence type="ECO:0000256" key="6">
    <source>
        <dbReference type="ARBA" id="ARBA00023136"/>
    </source>
</evidence>
<keyword evidence="10" id="KW-1185">Reference proteome</keyword>
<dbReference type="NCBIfam" id="TIGR01376">
    <property type="entry name" value="POMP_repeat"/>
    <property type="match status" value="3"/>
</dbReference>
<dbReference type="Proteomes" id="UP000293550">
    <property type="component" value="Unassembled WGS sequence"/>
</dbReference>